<sequence length="408" mass="46158">MLINNPIPDRIKKNKSLMFFLTSQTVSNLGDAFHFIAIAALLIKLTGSGTSASFIVICTPISSFFLSSFAGSLGDRFNEKYLLAFIDLLRGLTALLFISNQNVLTIYILMLTLSSFEILYNPPQKKIITSLLDQRDVMIGNSILTGIKGIIFIIGPIIAGIIIDIWGLNTIFMINSLSYFLSTIILFLTRTKSHKSNIINKKIGTKPSIYKDIRSGFKYFKSKISIKELVLINTIASLAIASVNITFYSFAFDTLKVTSRNWGFMMSVFYGTNFVAMVVSIYFDKIIHKLNLLFAYMILITVSIVWLFYSLSNNLSTVILLQFIEGLVISLLTIFINTKLQIITKKEFVARIMGINDIFNNIGKLIGIGYTYAILQFRSSRFIFVLNFFILIFYVVYKSFTSKYSTRT</sequence>
<evidence type="ECO:0000313" key="8">
    <source>
        <dbReference type="EMBL" id="KNF07716.1"/>
    </source>
</evidence>
<dbReference type="Proteomes" id="UP000037267">
    <property type="component" value="Unassembled WGS sequence"/>
</dbReference>
<feature type="transmembrane region" description="Helical" evidence="7">
    <location>
        <begin position="358"/>
        <end position="375"/>
    </location>
</feature>
<dbReference type="PANTHER" id="PTHR43266">
    <property type="entry name" value="MACROLIDE-EFFLUX PROTEIN"/>
    <property type="match status" value="1"/>
</dbReference>
<keyword evidence="3" id="KW-1003">Cell membrane</keyword>
<protein>
    <submittedName>
        <fullName evidence="8">Major facilitator transporter</fullName>
    </submittedName>
</protein>
<feature type="transmembrane region" description="Helical" evidence="7">
    <location>
        <begin position="290"/>
        <end position="309"/>
    </location>
</feature>
<feature type="transmembrane region" description="Helical" evidence="7">
    <location>
        <begin position="143"/>
        <end position="163"/>
    </location>
</feature>
<keyword evidence="4 7" id="KW-0812">Transmembrane</keyword>
<comment type="caution">
    <text evidence="8">The sequence shown here is derived from an EMBL/GenBank/DDBJ whole genome shotgun (WGS) entry which is preliminary data.</text>
</comment>
<feature type="transmembrane region" description="Helical" evidence="7">
    <location>
        <begin position="229"/>
        <end position="250"/>
    </location>
</feature>
<keyword evidence="5 7" id="KW-1133">Transmembrane helix</keyword>
<keyword evidence="9" id="KW-1185">Reference proteome</keyword>
<reference evidence="9" key="1">
    <citation type="submission" date="2015-07" db="EMBL/GenBank/DDBJ databases">
        <title>Draft genome sequence of the purine-degrading Gottschalkia purinilyticum DSM 1384 (formerly Clostridium purinilyticum).</title>
        <authorList>
            <person name="Poehlein A."/>
            <person name="Schiel-Bengelsdorf B."/>
            <person name="Bengelsdorf F.R."/>
            <person name="Daniel R."/>
            <person name="Duerre P."/>
        </authorList>
    </citation>
    <scope>NUCLEOTIDE SEQUENCE [LARGE SCALE GENOMIC DNA]</scope>
    <source>
        <strain evidence="9">DSM 1384</strain>
    </source>
</reference>
<dbReference type="Gene3D" id="1.20.1250.20">
    <property type="entry name" value="MFS general substrate transporter like domains"/>
    <property type="match status" value="1"/>
</dbReference>
<gene>
    <name evidence="8" type="ORF">CLPU_13c00580</name>
</gene>
<feature type="transmembrane region" description="Helical" evidence="7">
    <location>
        <begin position="104"/>
        <end position="122"/>
    </location>
</feature>
<proteinExistence type="predicted"/>
<keyword evidence="6 7" id="KW-0472">Membrane</keyword>
<dbReference type="InterPro" id="IPR011701">
    <property type="entry name" value="MFS"/>
</dbReference>
<feature type="transmembrane region" description="Helical" evidence="7">
    <location>
        <begin position="49"/>
        <end position="69"/>
    </location>
</feature>
<dbReference type="CDD" id="cd06173">
    <property type="entry name" value="MFS_MefA_like"/>
    <property type="match status" value="1"/>
</dbReference>
<dbReference type="InterPro" id="IPR036259">
    <property type="entry name" value="MFS_trans_sf"/>
</dbReference>
<dbReference type="EMBL" id="LGSS01000013">
    <property type="protein sequence ID" value="KNF07716.1"/>
    <property type="molecule type" value="Genomic_DNA"/>
</dbReference>
<keyword evidence="2" id="KW-0813">Transport</keyword>
<dbReference type="Pfam" id="PF07690">
    <property type="entry name" value="MFS_1"/>
    <property type="match status" value="1"/>
</dbReference>
<evidence type="ECO:0000256" key="2">
    <source>
        <dbReference type="ARBA" id="ARBA00022448"/>
    </source>
</evidence>
<evidence type="ECO:0000256" key="1">
    <source>
        <dbReference type="ARBA" id="ARBA00004651"/>
    </source>
</evidence>
<dbReference type="STRING" id="1503.CLPU_13c00580"/>
<name>A0A0L0W8D9_GOTPU</name>
<feature type="transmembrane region" description="Helical" evidence="7">
    <location>
        <begin position="169"/>
        <end position="188"/>
    </location>
</feature>
<dbReference type="SUPFAM" id="SSF103473">
    <property type="entry name" value="MFS general substrate transporter"/>
    <property type="match status" value="1"/>
</dbReference>
<feature type="transmembrane region" description="Helical" evidence="7">
    <location>
        <begin position="315"/>
        <end position="337"/>
    </location>
</feature>
<dbReference type="AlphaFoldDB" id="A0A0L0W8D9"/>
<comment type="subcellular location">
    <subcellularLocation>
        <location evidence="1">Cell membrane</location>
        <topology evidence="1">Multi-pass membrane protein</topology>
    </subcellularLocation>
</comment>
<dbReference type="GO" id="GO:0005886">
    <property type="term" value="C:plasma membrane"/>
    <property type="evidence" value="ECO:0007669"/>
    <property type="project" value="UniProtKB-SubCell"/>
</dbReference>
<dbReference type="PANTHER" id="PTHR43266:SF2">
    <property type="entry name" value="MAJOR FACILITATOR SUPERFAMILY (MFS) PROFILE DOMAIN-CONTAINING PROTEIN"/>
    <property type="match status" value="1"/>
</dbReference>
<evidence type="ECO:0000313" key="9">
    <source>
        <dbReference type="Proteomes" id="UP000037267"/>
    </source>
</evidence>
<evidence type="ECO:0000256" key="3">
    <source>
        <dbReference type="ARBA" id="ARBA00022475"/>
    </source>
</evidence>
<dbReference type="GO" id="GO:0022857">
    <property type="term" value="F:transmembrane transporter activity"/>
    <property type="evidence" value="ECO:0007669"/>
    <property type="project" value="InterPro"/>
</dbReference>
<evidence type="ECO:0000256" key="4">
    <source>
        <dbReference type="ARBA" id="ARBA00022692"/>
    </source>
</evidence>
<feature type="transmembrane region" description="Helical" evidence="7">
    <location>
        <begin position="81"/>
        <end position="98"/>
    </location>
</feature>
<evidence type="ECO:0000256" key="5">
    <source>
        <dbReference type="ARBA" id="ARBA00022989"/>
    </source>
</evidence>
<feature type="transmembrane region" description="Helical" evidence="7">
    <location>
        <begin position="262"/>
        <end position="283"/>
    </location>
</feature>
<evidence type="ECO:0000256" key="6">
    <source>
        <dbReference type="ARBA" id="ARBA00023136"/>
    </source>
</evidence>
<organism evidence="8 9">
    <name type="scientific">Gottschalkia purinilytica</name>
    <name type="common">Clostridium purinilyticum</name>
    <dbReference type="NCBI Taxonomy" id="1503"/>
    <lineage>
        <taxon>Bacteria</taxon>
        <taxon>Bacillati</taxon>
        <taxon>Bacillota</taxon>
        <taxon>Tissierellia</taxon>
        <taxon>Tissierellales</taxon>
        <taxon>Gottschalkiaceae</taxon>
        <taxon>Gottschalkia</taxon>
    </lineage>
</organism>
<feature type="transmembrane region" description="Helical" evidence="7">
    <location>
        <begin position="20"/>
        <end position="43"/>
    </location>
</feature>
<feature type="transmembrane region" description="Helical" evidence="7">
    <location>
        <begin position="381"/>
        <end position="397"/>
    </location>
</feature>
<accession>A0A0L0W8D9</accession>
<dbReference type="OrthoDB" id="9763297at2"/>
<dbReference type="RefSeq" id="WP_050356009.1">
    <property type="nucleotide sequence ID" value="NZ_LGSS01000013.1"/>
</dbReference>
<evidence type="ECO:0000256" key="7">
    <source>
        <dbReference type="SAM" id="Phobius"/>
    </source>
</evidence>